<evidence type="ECO:0000313" key="2">
    <source>
        <dbReference type="Proteomes" id="UP000035036"/>
    </source>
</evidence>
<gene>
    <name evidence="1" type="ORF">GSUB_17265</name>
</gene>
<evidence type="ECO:0000313" key="1">
    <source>
        <dbReference type="EMBL" id="AJF08234.1"/>
    </source>
</evidence>
<dbReference type="Proteomes" id="UP000035036">
    <property type="component" value="Plasmid pGSUB1"/>
</dbReference>
<keyword evidence="1" id="KW-0614">Plasmid</keyword>
<dbReference type="RefSeq" id="WP_040202879.1">
    <property type="nucleotide sequence ID" value="NZ_CP010312.1"/>
</dbReference>
<proteinExistence type="predicted"/>
<sequence>MTKRGDDLDDFLEQSTRRIQEIQRSRQKEEEQMVLPLPDWPAKVIGVPSTVVRSALFGLVKKGARRFVNREKIASWGGVTIRYTGSMLDQGDLDVWMQAIKRSKKDGLGNKVPCSLYSLLRDMGRKGRGKSDREWLKSSVNRMVACSVEIETEGAVYSGNLIREFFYDKHQECFIFSVNPRLAKLFTDDYTQIPLAVRQQLGSNFLKWLHAYILSHKATASHPHYIKVENLKNLSGSQRETRKFKADLKQALEEMKKMNILEEYWFTESNVLYFVRKKSVLLDYANLSDAP</sequence>
<dbReference type="AlphaFoldDB" id="A0A0B5FUA7"/>
<organism evidence="1 2">
    <name type="scientific">Geoalkalibacter subterraneus</name>
    <dbReference type="NCBI Taxonomy" id="483547"/>
    <lineage>
        <taxon>Bacteria</taxon>
        <taxon>Pseudomonadati</taxon>
        <taxon>Thermodesulfobacteriota</taxon>
        <taxon>Desulfuromonadia</taxon>
        <taxon>Desulfuromonadales</taxon>
        <taxon>Geoalkalibacteraceae</taxon>
        <taxon>Geoalkalibacter</taxon>
    </lineage>
</organism>
<name>A0A0B5FUA7_9BACT</name>
<dbReference type="HOGENOM" id="CLU_062408_0_0_7"/>
<dbReference type="InterPro" id="IPR010751">
    <property type="entry name" value="TrfA"/>
</dbReference>
<accession>A0A0B5FUA7</accession>
<dbReference type="OrthoDB" id="8481003at2"/>
<keyword evidence="2" id="KW-1185">Reference proteome</keyword>
<dbReference type="Pfam" id="PF07042">
    <property type="entry name" value="TrfA"/>
    <property type="match status" value="1"/>
</dbReference>
<dbReference type="KEGG" id="gsb:GSUB_17265"/>
<geneLocation type="plasmid" evidence="1 2">
    <name>pGSUB1</name>
</geneLocation>
<reference evidence="1 2" key="1">
    <citation type="journal article" date="2015" name="Genome Announc.">
        <title>Genomes of Geoalkalibacter ferrihydriticus Z-0531T and Geoalkalibacter subterraneus Red1T, Two Haloalkaliphilic Metal-Reducing Deltaproteobacteria.</title>
        <authorList>
            <person name="Badalamenti J.P."/>
            <person name="Krajmalnik-Brown R."/>
            <person name="Torres C.I."/>
            <person name="Bond D.R."/>
        </authorList>
    </citation>
    <scope>NUCLEOTIDE SEQUENCE [LARGE SCALE GENOMIC DNA]</scope>
    <source>
        <strain evidence="1 2">Red1</strain>
        <plasmid evidence="2">Plasmid pGSUB1</plasmid>
    </source>
</reference>
<dbReference type="EMBL" id="CP010312">
    <property type="protein sequence ID" value="AJF08234.1"/>
    <property type="molecule type" value="Genomic_DNA"/>
</dbReference>
<protein>
    <submittedName>
        <fullName evidence="1">Uncharacterized protein</fullName>
    </submittedName>
</protein>